<dbReference type="GO" id="GO:0004077">
    <property type="term" value="F:biotin--[biotin carboxyl-carrier protein] ligase activity"/>
    <property type="evidence" value="ECO:0007669"/>
    <property type="project" value="InterPro"/>
</dbReference>
<dbReference type="SUPFAM" id="SSF55681">
    <property type="entry name" value="Class II aaRS and biotin synthetases"/>
    <property type="match status" value="1"/>
</dbReference>
<dbReference type="InterPro" id="IPR004408">
    <property type="entry name" value="Biotin_CoA_COase_ligase"/>
</dbReference>
<dbReference type="Proteomes" id="UP000018951">
    <property type="component" value="Unassembled WGS sequence"/>
</dbReference>
<reference evidence="3 4" key="1">
    <citation type="journal article" date="2013" name="PLoS ONE">
        <title>Bacterial endosymbiosis in a chordate host: long-term co-evolution and conservation of secondary metabolism.</title>
        <authorList>
            <person name="Kwan J.C."/>
            <person name="Schmidt E.W."/>
        </authorList>
    </citation>
    <scope>NUCLEOTIDE SEQUENCE [LARGE SCALE GENOMIC DNA]</scope>
    <source>
        <strain evidence="4">L6</strain>
    </source>
</reference>
<accession>W2V055</accession>
<dbReference type="STRING" id="1401685.P857_961"/>
<sequence length="227" mass="25865">MSVVIRRYEIEETDSTQILAKKIINQNIYIDHVVSILAHKQRCGYGRKKQLFFSEGGMYFSIIIPKKHTKIPTWQYVYLVPIAIEKTLLSIGDFDISYKWPNDIMHESRKISGIIIECFLSCIIVGIGINIKPVPDFEYPTACIEEIVTGDIDKSDMVNIITSFILNTNLSWAEIRVKWLLKSFKLGDVVQIDRTTGTFIGIDIDTGSILLQVDSKIIDFKVGNMIV</sequence>
<dbReference type="PROSITE" id="PS51733">
    <property type="entry name" value="BPL_LPL_CATALYTIC"/>
    <property type="match status" value="1"/>
</dbReference>
<evidence type="ECO:0000313" key="3">
    <source>
        <dbReference type="EMBL" id="ETO91786.1"/>
    </source>
</evidence>
<evidence type="ECO:0000259" key="2">
    <source>
        <dbReference type="PROSITE" id="PS51733"/>
    </source>
</evidence>
<dbReference type="Gene3D" id="3.30.930.10">
    <property type="entry name" value="Bira Bifunctional Protein, Domain 2"/>
    <property type="match status" value="1"/>
</dbReference>
<dbReference type="PANTHER" id="PTHR12835">
    <property type="entry name" value="BIOTIN PROTEIN LIGASE"/>
    <property type="match status" value="1"/>
</dbReference>
<keyword evidence="4" id="KW-1185">Reference proteome</keyword>
<gene>
    <name evidence="3" type="ORF">P857_961</name>
</gene>
<feature type="domain" description="BPL/LPL catalytic" evidence="2">
    <location>
        <begin position="1"/>
        <end position="191"/>
    </location>
</feature>
<dbReference type="InterPro" id="IPR004143">
    <property type="entry name" value="BPL_LPL_catalytic"/>
</dbReference>
<dbReference type="Pfam" id="PF03099">
    <property type="entry name" value="BPL_LplA_LipB"/>
    <property type="match status" value="1"/>
</dbReference>
<comment type="caution">
    <text evidence="3">The sequence shown here is derived from an EMBL/GenBank/DDBJ whole genome shotgun (WGS) entry which is preliminary data.</text>
</comment>
<name>W2V055_9RICK</name>
<dbReference type="PANTHER" id="PTHR12835:SF5">
    <property type="entry name" value="BIOTIN--PROTEIN LIGASE"/>
    <property type="match status" value="1"/>
</dbReference>
<dbReference type="AlphaFoldDB" id="W2V055"/>
<protein>
    <submittedName>
        <fullName evidence="3">Biotin-[acetyl-CoA-carboxylase] ligase</fullName>
    </submittedName>
</protein>
<dbReference type="NCBIfam" id="TIGR00121">
    <property type="entry name" value="birA_ligase"/>
    <property type="match status" value="1"/>
</dbReference>
<dbReference type="GO" id="GO:0005737">
    <property type="term" value="C:cytoplasm"/>
    <property type="evidence" value="ECO:0007669"/>
    <property type="project" value="TreeGrafter"/>
</dbReference>
<evidence type="ECO:0000256" key="1">
    <source>
        <dbReference type="ARBA" id="ARBA00022598"/>
    </source>
</evidence>
<proteinExistence type="predicted"/>
<evidence type="ECO:0000313" key="4">
    <source>
        <dbReference type="Proteomes" id="UP000018951"/>
    </source>
</evidence>
<dbReference type="InterPro" id="IPR045864">
    <property type="entry name" value="aa-tRNA-synth_II/BPL/LPL"/>
</dbReference>
<dbReference type="EMBL" id="AXCJ01000001">
    <property type="protein sequence ID" value="ETO91786.1"/>
    <property type="molecule type" value="Genomic_DNA"/>
</dbReference>
<organism evidence="3 4">
    <name type="scientific">Candidatus Xenolissoclinum pacificiensis L6</name>
    <dbReference type="NCBI Taxonomy" id="1401685"/>
    <lineage>
        <taxon>Bacteria</taxon>
        <taxon>Pseudomonadati</taxon>
        <taxon>Pseudomonadota</taxon>
        <taxon>Alphaproteobacteria</taxon>
        <taxon>Rickettsiales</taxon>
        <taxon>Anaplasmataceae</taxon>
        <taxon>Candidatus Xenolissoclinum</taxon>
    </lineage>
</organism>
<keyword evidence="1 3" id="KW-0436">Ligase</keyword>